<dbReference type="RefSeq" id="WP_230548913.1">
    <property type="nucleotide sequence ID" value="NZ_JAJISD010000001.1"/>
</dbReference>
<dbReference type="Proteomes" id="UP001198862">
    <property type="component" value="Unassembled WGS sequence"/>
</dbReference>
<accession>A0ABS8KNQ9</accession>
<organism evidence="1 2">
    <name type="scientific">Reyranella aquatilis</name>
    <dbReference type="NCBI Taxonomy" id="2035356"/>
    <lineage>
        <taxon>Bacteria</taxon>
        <taxon>Pseudomonadati</taxon>
        <taxon>Pseudomonadota</taxon>
        <taxon>Alphaproteobacteria</taxon>
        <taxon>Hyphomicrobiales</taxon>
        <taxon>Reyranellaceae</taxon>
        <taxon>Reyranella</taxon>
    </lineage>
</organism>
<evidence type="ECO:0000313" key="2">
    <source>
        <dbReference type="Proteomes" id="UP001198862"/>
    </source>
</evidence>
<comment type="caution">
    <text evidence="1">The sequence shown here is derived from an EMBL/GenBank/DDBJ whole genome shotgun (WGS) entry which is preliminary data.</text>
</comment>
<dbReference type="EMBL" id="JAJISD010000001">
    <property type="protein sequence ID" value="MCC8427690.1"/>
    <property type="molecule type" value="Genomic_DNA"/>
</dbReference>
<keyword evidence="2" id="KW-1185">Reference proteome</keyword>
<gene>
    <name evidence="1" type="ORF">LJ725_01850</name>
</gene>
<name>A0ABS8KNQ9_9HYPH</name>
<protein>
    <submittedName>
        <fullName evidence="1">Uncharacterized protein</fullName>
    </submittedName>
</protein>
<evidence type="ECO:0000313" key="1">
    <source>
        <dbReference type="EMBL" id="MCC8427690.1"/>
    </source>
</evidence>
<reference evidence="1 2" key="1">
    <citation type="submission" date="2021-11" db="EMBL/GenBank/DDBJ databases">
        <authorList>
            <person name="Lee D.-H."/>
            <person name="Kim S.-B."/>
        </authorList>
    </citation>
    <scope>NUCLEOTIDE SEQUENCE [LARGE SCALE GENOMIC DNA]</scope>
    <source>
        <strain evidence="1 2">KCTC 52223</strain>
    </source>
</reference>
<proteinExistence type="predicted"/>
<sequence length="264" mass="28023">MSDPLPAITEAQASGAIADLFADIRATVGVRVVNLVWRHLATMEGALPWAWAAVKPLYLDGLPDAAMATFRQTMDIPRLTSLAGEEPASVDAVLASYDHSNTINLFALGALRAWLNGQAAGEGAIAPAPRKPAPDLQLPKLASEEDVDPATWALVLRLNRFGDEPQPLILASMYRHLAHAPAFLQRVEGALAPVAADGSLRRAILDNRQTAATLASTLARSISAERQAHADAIEKAVGLFVDHAIGKMVTICRAIRVARGTPPS</sequence>